<dbReference type="Gene3D" id="1.25.10.10">
    <property type="entry name" value="Leucine-rich Repeat Variant"/>
    <property type="match status" value="1"/>
</dbReference>
<gene>
    <name evidence="3" type="ORF">CTAYLR_010332</name>
</gene>
<dbReference type="Gene3D" id="2.60.120.260">
    <property type="entry name" value="Galactose-binding domain-like"/>
    <property type="match status" value="1"/>
</dbReference>
<accession>A0AAD7UK35</accession>
<evidence type="ECO:0000256" key="1">
    <source>
        <dbReference type="SAM" id="MobiDB-lite"/>
    </source>
</evidence>
<dbReference type="InterPro" id="IPR016024">
    <property type="entry name" value="ARM-type_fold"/>
</dbReference>
<reference evidence="3" key="1">
    <citation type="submission" date="2023-01" db="EMBL/GenBank/DDBJ databases">
        <title>Metagenome sequencing of chrysophaentin producing Chrysophaeum taylorii.</title>
        <authorList>
            <person name="Davison J."/>
            <person name="Bewley C."/>
        </authorList>
    </citation>
    <scope>NUCLEOTIDE SEQUENCE</scope>
    <source>
        <strain evidence="3">NIES-1699</strain>
    </source>
</reference>
<feature type="compositionally biased region" description="Low complexity" evidence="1">
    <location>
        <begin position="233"/>
        <end position="248"/>
    </location>
</feature>
<dbReference type="InterPro" id="IPR052607">
    <property type="entry name" value="CEP104-like"/>
</dbReference>
<feature type="compositionally biased region" description="Acidic residues" evidence="1">
    <location>
        <begin position="196"/>
        <end position="207"/>
    </location>
</feature>
<protein>
    <recommendedName>
        <fullName evidence="2">Centrosomal protein CEP104 N-terminal domain-containing protein</fullName>
    </recommendedName>
</protein>
<dbReference type="SUPFAM" id="SSF48371">
    <property type="entry name" value="ARM repeat"/>
    <property type="match status" value="1"/>
</dbReference>
<dbReference type="InterPro" id="IPR008979">
    <property type="entry name" value="Galactose-bd-like_sf"/>
</dbReference>
<dbReference type="AlphaFoldDB" id="A0AAD7UK35"/>
<dbReference type="Proteomes" id="UP001230188">
    <property type="component" value="Unassembled WGS sequence"/>
</dbReference>
<evidence type="ECO:0000313" key="3">
    <source>
        <dbReference type="EMBL" id="KAJ8608429.1"/>
    </source>
</evidence>
<organism evidence="3 4">
    <name type="scientific">Chrysophaeum taylorii</name>
    <dbReference type="NCBI Taxonomy" id="2483200"/>
    <lineage>
        <taxon>Eukaryota</taxon>
        <taxon>Sar</taxon>
        <taxon>Stramenopiles</taxon>
        <taxon>Ochrophyta</taxon>
        <taxon>Pelagophyceae</taxon>
        <taxon>Pelagomonadales</taxon>
        <taxon>Pelagomonadaceae</taxon>
        <taxon>Chrysophaeum</taxon>
    </lineage>
</organism>
<evidence type="ECO:0000313" key="4">
    <source>
        <dbReference type="Proteomes" id="UP001230188"/>
    </source>
</evidence>
<dbReference type="PANTHER" id="PTHR13371">
    <property type="entry name" value="GLYCINE-, GLUTAMATE-, THIENYLCYCLOHEXYLPIPERIDINE-BINDING PROTEIN"/>
    <property type="match status" value="1"/>
</dbReference>
<evidence type="ECO:0000259" key="2">
    <source>
        <dbReference type="Pfam" id="PF21038"/>
    </source>
</evidence>
<comment type="caution">
    <text evidence="3">The sequence shown here is derived from an EMBL/GenBank/DDBJ whole genome shotgun (WGS) entry which is preliminary data.</text>
</comment>
<proteinExistence type="predicted"/>
<feature type="region of interest" description="Disordered" evidence="1">
    <location>
        <begin position="178"/>
        <end position="248"/>
    </location>
</feature>
<feature type="region of interest" description="Disordered" evidence="1">
    <location>
        <begin position="466"/>
        <end position="516"/>
    </location>
</feature>
<dbReference type="SUPFAM" id="SSF49785">
    <property type="entry name" value="Galactose-binding domain-like"/>
    <property type="match status" value="1"/>
</dbReference>
<name>A0AAD7UK35_9STRA</name>
<dbReference type="GO" id="GO:0005929">
    <property type="term" value="C:cilium"/>
    <property type="evidence" value="ECO:0007669"/>
    <property type="project" value="TreeGrafter"/>
</dbReference>
<dbReference type="InterPro" id="IPR011989">
    <property type="entry name" value="ARM-like"/>
</dbReference>
<dbReference type="EMBL" id="JAQMWT010000171">
    <property type="protein sequence ID" value="KAJ8608429.1"/>
    <property type="molecule type" value="Genomic_DNA"/>
</dbReference>
<sequence>MSVGFRVVSSSGCEASYPASELNRHSPQTRGWQSPKFCDYPQEVVLELADEVDIREVQILSHESKIATRVELYVDDRRLGYLSLDANERSGYRARELKSVYVRARGRYLRLVAHKCHVNRENLFNQVGIVAVNVIGEACEAEEDPLAAAQLAKLEAAKRRAVQVEDYDRAKLIKAEIERLRAPPSPPTTGSVVEPPPEEEEEEEEEIPQQQQQEAEEEAPSLEERREALSGVETQTELPEPEPLSQEASEIVSAIGEYRTRCLLSKNWLLRDAAIAKLGLMIRSGEIRDVETVTGIAKVGIDDKIPQVSLSSMGLAVAAARAQPSQRLEPLVRVLVAKLADNQPRARDKALESLEELAAGPVGASSLASVLVVLDKRHLINHKWRPIAARLRLLRKLVPEGIALEPIFNFVRVHDCASHTAAVVRNETRDLIAEISKRIDDDTPLVAVFDALRPKQREEYLQAIGRPLAIKPPHRKPPKPPPSSSSSSSAQIPPSSSSSSSRRAAEEEEEEIKNEGGKAAVVVVAARDDADAFRDLIMKQLEDQAFSIDEAYSILKAHFEKKQNDDDDDEDDVRDAVLKEWCAEIGSTEPTIDEDRDHLLKQVATWLFQ</sequence>
<dbReference type="Pfam" id="PF21040">
    <property type="entry name" value="CEP104-like_TOG"/>
    <property type="match status" value="1"/>
</dbReference>
<dbReference type="InterPro" id="IPR048739">
    <property type="entry name" value="CEP104_N"/>
</dbReference>
<dbReference type="Pfam" id="PF21038">
    <property type="entry name" value="CEP104_N"/>
    <property type="match status" value="1"/>
</dbReference>
<feature type="compositionally biased region" description="Low complexity" evidence="1">
    <location>
        <begin position="484"/>
        <end position="502"/>
    </location>
</feature>
<keyword evidence="4" id="KW-1185">Reference proteome</keyword>
<feature type="domain" description="Centrosomal protein CEP104 N-terminal" evidence="2">
    <location>
        <begin position="31"/>
        <end position="136"/>
    </location>
</feature>
<dbReference type="PANTHER" id="PTHR13371:SF0">
    <property type="entry name" value="CENTROSOMAL PROTEIN OF 104 KDA"/>
    <property type="match status" value="1"/>
</dbReference>